<keyword evidence="4" id="KW-0460">Magnesium</keyword>
<evidence type="ECO:0000256" key="3">
    <source>
        <dbReference type="PIRSR" id="PIRSR600829-3"/>
    </source>
</evidence>
<feature type="binding site" evidence="3">
    <location>
        <position position="71"/>
    </location>
    <ligand>
        <name>ATP</name>
        <dbReference type="ChEBI" id="CHEBI:30616"/>
    </ligand>
</feature>
<keyword evidence="3" id="KW-0067">ATP-binding</keyword>
<comment type="caution">
    <text evidence="6">The sequence shown here is derived from an EMBL/GenBank/DDBJ whole genome shotgun (WGS) entry which is preliminary data.</text>
</comment>
<sequence length="119" mass="13246">MIRRHTISIKNAWNGIIWSFSTQPNYRIHVLLSSLSLALGVWLKIADYEFLIICVLITLGLSIETINTAIEEATDAVDTKIREDIKRAKDVSAGAMLIFAIGATLIAGFIFIPKILLLF</sequence>
<dbReference type="Pfam" id="PF01219">
    <property type="entry name" value="DAGK_prokar"/>
    <property type="match status" value="1"/>
</dbReference>
<feature type="binding site" evidence="3">
    <location>
        <begin position="89"/>
        <end position="90"/>
    </location>
    <ligand>
        <name>ATP</name>
        <dbReference type="ChEBI" id="CHEBI:30616"/>
    </ligand>
</feature>
<evidence type="ECO:0000256" key="5">
    <source>
        <dbReference type="SAM" id="Phobius"/>
    </source>
</evidence>
<dbReference type="PANTHER" id="PTHR34299">
    <property type="entry name" value="DIACYLGLYCEROL KINASE"/>
    <property type="match status" value="1"/>
</dbReference>
<dbReference type="GO" id="GO:0046872">
    <property type="term" value="F:metal ion binding"/>
    <property type="evidence" value="ECO:0007669"/>
    <property type="project" value="UniProtKB-KW"/>
</dbReference>
<feature type="transmembrane region" description="Helical" evidence="5">
    <location>
        <begin position="91"/>
        <end position="112"/>
    </location>
</feature>
<evidence type="ECO:0000313" key="6">
    <source>
        <dbReference type="EMBL" id="OGK73525.1"/>
    </source>
</evidence>
<dbReference type="GO" id="GO:0016020">
    <property type="term" value="C:membrane"/>
    <property type="evidence" value="ECO:0007669"/>
    <property type="project" value="InterPro"/>
</dbReference>
<name>A0A1F7L056_9BACT</name>
<feature type="transmembrane region" description="Helical" evidence="5">
    <location>
        <begin position="50"/>
        <end position="70"/>
    </location>
</feature>
<evidence type="ECO:0000256" key="1">
    <source>
        <dbReference type="PIRSR" id="PIRSR600829-1"/>
    </source>
</evidence>
<keyword evidence="5" id="KW-0812">Transmembrane</keyword>
<proteinExistence type="predicted"/>
<comment type="cofactor">
    <cofactor evidence="4">
        <name>Mg(2+)</name>
        <dbReference type="ChEBI" id="CHEBI:18420"/>
    </cofactor>
    <text evidence="4">Mn(2+), Zn(2+), Cd(2+) and Co(2+) support activity to lesser extents.</text>
</comment>
<keyword evidence="4" id="KW-0479">Metal-binding</keyword>
<accession>A0A1F7L056</accession>
<feature type="transmembrane region" description="Helical" evidence="5">
    <location>
        <begin position="26"/>
        <end position="44"/>
    </location>
</feature>
<organism evidence="6 7">
    <name type="scientific">Candidatus Roizmanbacteria bacterium RIFOXYD1_FULL_38_12</name>
    <dbReference type="NCBI Taxonomy" id="1802093"/>
    <lineage>
        <taxon>Bacteria</taxon>
        <taxon>Candidatus Roizmaniibacteriota</taxon>
    </lineage>
</organism>
<feature type="active site" description="Proton acceptor" evidence="1">
    <location>
        <position position="64"/>
    </location>
</feature>
<dbReference type="InterPro" id="IPR000829">
    <property type="entry name" value="DAGK"/>
</dbReference>
<dbReference type="GO" id="GO:0005524">
    <property type="term" value="F:ATP binding"/>
    <property type="evidence" value="ECO:0007669"/>
    <property type="project" value="UniProtKB-KW"/>
</dbReference>
<protein>
    <recommendedName>
        <fullName evidence="8">Diacylglycerol kinase</fullName>
    </recommendedName>
</protein>
<dbReference type="GO" id="GO:0008654">
    <property type="term" value="P:phospholipid biosynthetic process"/>
    <property type="evidence" value="ECO:0007669"/>
    <property type="project" value="InterPro"/>
</dbReference>
<dbReference type="InterPro" id="IPR033717">
    <property type="entry name" value="UDPK"/>
</dbReference>
<gene>
    <name evidence="6" type="ORF">A3K52_01895</name>
</gene>
<evidence type="ECO:0000256" key="2">
    <source>
        <dbReference type="PIRSR" id="PIRSR600829-2"/>
    </source>
</evidence>
<dbReference type="Gene3D" id="1.10.3830.10">
    <property type="entry name" value="Diacylglycerol kinase (DAGK) domain"/>
    <property type="match status" value="1"/>
</dbReference>
<evidence type="ECO:0000256" key="4">
    <source>
        <dbReference type="PIRSR" id="PIRSR600829-4"/>
    </source>
</evidence>
<evidence type="ECO:0000313" key="7">
    <source>
        <dbReference type="Proteomes" id="UP000177050"/>
    </source>
</evidence>
<dbReference type="PANTHER" id="PTHR34299:SF1">
    <property type="entry name" value="DIACYLGLYCEROL KINASE"/>
    <property type="match status" value="1"/>
</dbReference>
<reference evidence="6 7" key="1">
    <citation type="journal article" date="2016" name="Nat. Commun.">
        <title>Thousands of microbial genomes shed light on interconnected biogeochemical processes in an aquifer system.</title>
        <authorList>
            <person name="Anantharaman K."/>
            <person name="Brown C.T."/>
            <person name="Hug L.A."/>
            <person name="Sharon I."/>
            <person name="Castelle C.J."/>
            <person name="Probst A.J."/>
            <person name="Thomas B.C."/>
            <person name="Singh A."/>
            <person name="Wilkins M.J."/>
            <person name="Karaoz U."/>
            <person name="Brodie E.L."/>
            <person name="Williams K.H."/>
            <person name="Hubbard S.S."/>
            <person name="Banfield J.F."/>
        </authorList>
    </citation>
    <scope>NUCLEOTIDE SEQUENCE [LARGE SCALE GENOMIC DNA]</scope>
</reference>
<feature type="binding site" evidence="2">
    <location>
        <position position="4"/>
    </location>
    <ligand>
        <name>substrate</name>
    </ligand>
</feature>
<dbReference type="EMBL" id="MGBR01000001">
    <property type="protein sequence ID" value="OGK73525.1"/>
    <property type="molecule type" value="Genomic_DNA"/>
</dbReference>
<feature type="binding site" evidence="3">
    <location>
        <position position="4"/>
    </location>
    <ligand>
        <name>ATP</name>
        <dbReference type="ChEBI" id="CHEBI:30616"/>
    </ligand>
</feature>
<keyword evidence="5" id="KW-0472">Membrane</keyword>
<feature type="binding site" evidence="2">
    <location>
        <position position="64"/>
    </location>
    <ligand>
        <name>substrate</name>
    </ligand>
</feature>
<dbReference type="CDD" id="cd14265">
    <property type="entry name" value="UDPK_IM_like"/>
    <property type="match status" value="1"/>
</dbReference>
<dbReference type="GO" id="GO:0016301">
    <property type="term" value="F:kinase activity"/>
    <property type="evidence" value="ECO:0007669"/>
    <property type="project" value="InterPro"/>
</dbReference>
<dbReference type="AlphaFoldDB" id="A0A1F7L056"/>
<evidence type="ECO:0008006" key="8">
    <source>
        <dbReference type="Google" id="ProtNLM"/>
    </source>
</evidence>
<dbReference type="Proteomes" id="UP000177050">
    <property type="component" value="Unassembled WGS sequence"/>
</dbReference>
<feature type="binding site" evidence="4">
    <location>
        <position position="71"/>
    </location>
    <ligand>
        <name>a divalent metal cation</name>
        <dbReference type="ChEBI" id="CHEBI:60240"/>
    </ligand>
</feature>
<keyword evidence="3" id="KW-0547">Nucleotide-binding</keyword>
<keyword evidence="5" id="KW-1133">Transmembrane helix</keyword>